<dbReference type="HOGENOM" id="CLU_2712637_0_0_2"/>
<evidence type="ECO:0000313" key="1">
    <source>
        <dbReference type="EMBL" id="AIY90218.1"/>
    </source>
</evidence>
<gene>
    <name evidence="1" type="ORF">GACE_1178</name>
</gene>
<evidence type="ECO:0000313" key="2">
    <source>
        <dbReference type="Proteomes" id="UP000030624"/>
    </source>
</evidence>
<dbReference type="GeneID" id="24797761"/>
<accession>A0A0A7GED4</accession>
<dbReference type="RefSeq" id="WP_048091926.1">
    <property type="nucleotide sequence ID" value="NZ_CP009552.1"/>
</dbReference>
<dbReference type="AlphaFoldDB" id="A0A0A7GED4"/>
<organism evidence="1 2">
    <name type="scientific">Geoglobus acetivorans</name>
    <dbReference type="NCBI Taxonomy" id="565033"/>
    <lineage>
        <taxon>Archaea</taxon>
        <taxon>Methanobacteriati</taxon>
        <taxon>Methanobacteriota</taxon>
        <taxon>Archaeoglobi</taxon>
        <taxon>Archaeoglobales</taxon>
        <taxon>Archaeoglobaceae</taxon>
        <taxon>Geoglobus</taxon>
    </lineage>
</organism>
<dbReference type="Proteomes" id="UP000030624">
    <property type="component" value="Chromosome"/>
</dbReference>
<name>A0A0A7GED4_GEOAI</name>
<protein>
    <submittedName>
        <fullName evidence="1">Uncharacterized protein</fullName>
    </submittedName>
</protein>
<proteinExistence type="predicted"/>
<reference evidence="1 2" key="1">
    <citation type="journal article" date="2015" name="Appl. Environ. Microbiol.">
        <title>The Geoglobus acetivorans genome: Fe(III) reduction, acetate utilization, autotrophic growth, and degradation of aromatic compounds in a hyperthermophilic archaeon.</title>
        <authorList>
            <person name="Mardanov A.V."/>
            <person name="Slododkina G.B."/>
            <person name="Slobodkin A.I."/>
            <person name="Beletsky A.V."/>
            <person name="Gavrilov S.N."/>
            <person name="Kublanov I.V."/>
            <person name="Bonch-Osmolovskaya E.A."/>
            <person name="Skryabin K.G."/>
            <person name="Ravin N.V."/>
        </authorList>
    </citation>
    <scope>NUCLEOTIDE SEQUENCE [LARGE SCALE GENOMIC DNA]</scope>
    <source>
        <strain evidence="1 2">SBH6</strain>
    </source>
</reference>
<dbReference type="EMBL" id="CP009552">
    <property type="protein sequence ID" value="AIY90218.1"/>
    <property type="molecule type" value="Genomic_DNA"/>
</dbReference>
<dbReference type="KEGG" id="gac:GACE_1178"/>
<sequence>MKEIEEIGGILAEFELIDGRVCIKKEFFHELLRVLGRIAAQIDMGFHDDARETVSVLGEVIYSSTKSLLDET</sequence>
<dbReference type="STRING" id="565033.GACE_1178"/>